<dbReference type="SUPFAM" id="SSF81296">
    <property type="entry name" value="E set domains"/>
    <property type="match status" value="1"/>
</dbReference>
<dbReference type="GO" id="GO:0003724">
    <property type="term" value="F:RNA helicase activity"/>
    <property type="evidence" value="ECO:0007669"/>
    <property type="project" value="TreeGrafter"/>
</dbReference>
<proteinExistence type="predicted"/>
<feature type="domain" description="SEC63" evidence="8">
    <location>
        <begin position="1"/>
        <end position="203"/>
    </location>
</feature>
<feature type="non-terminal residue" evidence="9">
    <location>
        <position position="1"/>
    </location>
</feature>
<evidence type="ECO:0000256" key="6">
    <source>
        <dbReference type="ARBA" id="ARBA00023136"/>
    </source>
</evidence>
<comment type="subcellular location">
    <subcellularLocation>
        <location evidence="2">Endoplasmic reticulum</location>
    </subcellularLocation>
    <subcellularLocation>
        <location evidence="1">Membrane</location>
        <topology evidence="1">Multi-pass membrane protein</topology>
    </subcellularLocation>
</comment>
<dbReference type="InterPro" id="IPR004179">
    <property type="entry name" value="Sec63-dom"/>
</dbReference>
<evidence type="ECO:0000256" key="7">
    <source>
        <dbReference type="ARBA" id="ARBA00023186"/>
    </source>
</evidence>
<keyword evidence="9" id="KW-0378">Hydrolase</keyword>
<dbReference type="PANTHER" id="PTHR24075:SF5">
    <property type="entry name" value="U5 SMALL NUCLEAR RIBONUCLEOPROTEIN 200 KDA HELICASE"/>
    <property type="match status" value="1"/>
</dbReference>
<keyword evidence="5" id="KW-1133">Transmembrane helix</keyword>
<dbReference type="GO" id="GO:0016020">
    <property type="term" value="C:membrane"/>
    <property type="evidence" value="ECO:0007669"/>
    <property type="project" value="UniProtKB-SubCell"/>
</dbReference>
<dbReference type="GO" id="GO:0000388">
    <property type="term" value="P:spliceosome conformational change to release U4 (or U4atac) and U1 (or U11)"/>
    <property type="evidence" value="ECO:0007669"/>
    <property type="project" value="TreeGrafter"/>
</dbReference>
<dbReference type="EMBL" id="JYDV01000208">
    <property type="protein sequence ID" value="KRZ24912.1"/>
    <property type="molecule type" value="Genomic_DNA"/>
</dbReference>
<evidence type="ECO:0000313" key="10">
    <source>
        <dbReference type="Proteomes" id="UP000054826"/>
    </source>
</evidence>
<evidence type="ECO:0000313" key="9">
    <source>
        <dbReference type="EMBL" id="KRZ24912.1"/>
    </source>
</evidence>
<keyword evidence="9" id="KW-0347">Helicase</keyword>
<comment type="caution">
    <text evidence="9">The sequence shown here is derived from an EMBL/GenBank/DDBJ whole genome shotgun (WGS) entry which is preliminary data.</text>
</comment>
<evidence type="ECO:0000259" key="8">
    <source>
        <dbReference type="SMART" id="SM00973"/>
    </source>
</evidence>
<accession>A0A0V1IQ31</accession>
<organism evidence="9 10">
    <name type="scientific">Trichinella pseudospiralis</name>
    <name type="common">Parasitic roundworm</name>
    <dbReference type="NCBI Taxonomy" id="6337"/>
    <lineage>
        <taxon>Eukaryota</taxon>
        <taxon>Metazoa</taxon>
        <taxon>Ecdysozoa</taxon>
        <taxon>Nematoda</taxon>
        <taxon>Enoplea</taxon>
        <taxon>Dorylaimia</taxon>
        <taxon>Trichinellida</taxon>
        <taxon>Trichinellidae</taxon>
        <taxon>Trichinella</taxon>
    </lineage>
</organism>
<dbReference type="GO" id="GO:0003723">
    <property type="term" value="F:RNA binding"/>
    <property type="evidence" value="ECO:0007669"/>
    <property type="project" value="TreeGrafter"/>
</dbReference>
<sequence length="212" mass="24227">LIQAAVDVISTNGWLLPALAAMEFSQMITQAMWNKESYLKQLPHFSNELIKRCAEKGIETIFDIMDMEDEDRNQLLNLNQTEMSDVAKFCNRYPNIELNFQVENSDSIISGQPVKVLCNLEREDEAVGPVLAPYFPKKKEESWWLLVGQPKQNLLTSIKRISLQQKTSTKLDFIAPEPGSKQYTLFFMTDSYLGCDQEYNFSIDIKAEPTAA</sequence>
<evidence type="ECO:0000256" key="5">
    <source>
        <dbReference type="ARBA" id="ARBA00022989"/>
    </source>
</evidence>
<evidence type="ECO:0000256" key="1">
    <source>
        <dbReference type="ARBA" id="ARBA00004141"/>
    </source>
</evidence>
<dbReference type="Gene3D" id="2.60.40.150">
    <property type="entry name" value="C2 domain"/>
    <property type="match status" value="1"/>
</dbReference>
<gene>
    <name evidence="9" type="ORF">T4C_9556</name>
</gene>
<dbReference type="PANTHER" id="PTHR24075">
    <property type="entry name" value="SEC63 DOMAIN-CONTAINING"/>
    <property type="match status" value="1"/>
</dbReference>
<evidence type="ECO:0000256" key="3">
    <source>
        <dbReference type="ARBA" id="ARBA00022692"/>
    </source>
</evidence>
<dbReference type="GO" id="GO:0005783">
    <property type="term" value="C:endoplasmic reticulum"/>
    <property type="evidence" value="ECO:0007669"/>
    <property type="project" value="UniProtKB-SubCell"/>
</dbReference>
<keyword evidence="9" id="KW-0687">Ribonucleoprotein</keyword>
<dbReference type="SMART" id="SM00973">
    <property type="entry name" value="Sec63"/>
    <property type="match status" value="1"/>
</dbReference>
<evidence type="ECO:0000256" key="2">
    <source>
        <dbReference type="ARBA" id="ARBA00004240"/>
    </source>
</evidence>
<keyword evidence="7" id="KW-0143">Chaperone</keyword>
<dbReference type="InterPro" id="IPR035892">
    <property type="entry name" value="C2_domain_sf"/>
</dbReference>
<keyword evidence="3" id="KW-0812">Transmembrane</keyword>
<dbReference type="FunFam" id="2.60.40.150:FF:000133">
    <property type="entry name" value="Pre-mRNA splicing helicase, putative"/>
    <property type="match status" value="1"/>
</dbReference>
<dbReference type="InterPro" id="IPR014756">
    <property type="entry name" value="Ig_E-set"/>
</dbReference>
<name>A0A0V1IQ31_TRIPS</name>
<keyword evidence="4" id="KW-0256">Endoplasmic reticulum</keyword>
<keyword evidence="9" id="KW-0547">Nucleotide-binding</keyword>
<keyword evidence="9" id="KW-0067">ATP-binding</keyword>
<protein>
    <submittedName>
        <fullName evidence="9">Putative U5 small nuclear ribonucleoprotein helicase</fullName>
    </submittedName>
</protein>
<reference evidence="9 10" key="1">
    <citation type="submission" date="2015-01" db="EMBL/GenBank/DDBJ databases">
        <title>Evolution of Trichinella species and genotypes.</title>
        <authorList>
            <person name="Korhonen P.K."/>
            <person name="Edoardo P."/>
            <person name="Giuseppe L.R."/>
            <person name="Gasser R.B."/>
        </authorList>
    </citation>
    <scope>NUCLEOTIDE SEQUENCE [LARGE SCALE GENOMIC DNA]</scope>
    <source>
        <strain evidence="9">ISS176</strain>
    </source>
</reference>
<dbReference type="FunFam" id="1.10.150.20:FF:000013">
    <property type="entry name" value="U5 small nuclear ribonucleoprotein kDa helicase"/>
    <property type="match status" value="1"/>
</dbReference>
<dbReference type="Pfam" id="PF02889">
    <property type="entry name" value="Sec63"/>
    <property type="match status" value="1"/>
</dbReference>
<keyword evidence="6" id="KW-0472">Membrane</keyword>
<dbReference type="Proteomes" id="UP000054826">
    <property type="component" value="Unassembled WGS sequence"/>
</dbReference>
<dbReference type="Gene3D" id="1.10.150.20">
    <property type="entry name" value="5' to 3' exonuclease, C-terminal subdomain"/>
    <property type="match status" value="1"/>
</dbReference>
<dbReference type="SUPFAM" id="SSF158702">
    <property type="entry name" value="Sec63 N-terminal domain-like"/>
    <property type="match status" value="1"/>
</dbReference>
<dbReference type="GO" id="GO:0005681">
    <property type="term" value="C:spliceosomal complex"/>
    <property type="evidence" value="ECO:0007669"/>
    <property type="project" value="TreeGrafter"/>
</dbReference>
<dbReference type="AlphaFoldDB" id="A0A0V1IQ31"/>
<evidence type="ECO:0000256" key="4">
    <source>
        <dbReference type="ARBA" id="ARBA00022824"/>
    </source>
</evidence>
<dbReference type="Gene3D" id="1.10.3380.10">
    <property type="entry name" value="Sec63 N-terminal domain-like domain"/>
    <property type="match status" value="1"/>
</dbReference>